<evidence type="ECO:0000313" key="4">
    <source>
        <dbReference type="Proteomes" id="UP000095347"/>
    </source>
</evidence>
<proteinExistence type="predicted"/>
<evidence type="ECO:0008006" key="5">
    <source>
        <dbReference type="Google" id="ProtNLM"/>
    </source>
</evidence>
<protein>
    <recommendedName>
        <fullName evidence="5">VWFA domain-containing protein</fullName>
    </recommendedName>
</protein>
<accession>A0A1E5Q9F8</accession>
<evidence type="ECO:0000256" key="2">
    <source>
        <dbReference type="SAM" id="Phobius"/>
    </source>
</evidence>
<keyword evidence="2" id="KW-0812">Transmembrane</keyword>
<dbReference type="InterPro" id="IPR036465">
    <property type="entry name" value="vWFA_dom_sf"/>
</dbReference>
<keyword evidence="1" id="KW-0175">Coiled coil</keyword>
<comment type="caution">
    <text evidence="3">The sequence shown here is derived from an EMBL/GenBank/DDBJ whole genome shotgun (WGS) entry which is preliminary data.</text>
</comment>
<dbReference type="SUPFAM" id="SSF53300">
    <property type="entry name" value="vWA-like"/>
    <property type="match status" value="1"/>
</dbReference>
<dbReference type="Proteomes" id="UP000095347">
    <property type="component" value="Unassembled WGS sequence"/>
</dbReference>
<organism evidence="3 4">
    <name type="scientific">Magnetovibrio blakemorei</name>
    <dbReference type="NCBI Taxonomy" id="28181"/>
    <lineage>
        <taxon>Bacteria</taxon>
        <taxon>Pseudomonadati</taxon>
        <taxon>Pseudomonadota</taxon>
        <taxon>Alphaproteobacteria</taxon>
        <taxon>Rhodospirillales</taxon>
        <taxon>Magnetovibrionaceae</taxon>
        <taxon>Magnetovibrio</taxon>
    </lineage>
</organism>
<feature type="transmembrane region" description="Helical" evidence="2">
    <location>
        <begin position="12"/>
        <end position="32"/>
    </location>
</feature>
<gene>
    <name evidence="3" type="ORF">BEN30_08280</name>
</gene>
<name>A0A1E5Q9F8_9PROT</name>
<keyword evidence="4" id="KW-1185">Reference proteome</keyword>
<reference evidence="4" key="1">
    <citation type="submission" date="2016-07" db="EMBL/GenBank/DDBJ databases">
        <authorList>
            <person name="Florea S."/>
            <person name="Webb J.S."/>
            <person name="Jaromczyk J."/>
            <person name="Schardl C.L."/>
        </authorList>
    </citation>
    <scope>NUCLEOTIDE SEQUENCE [LARGE SCALE GENOMIC DNA]</scope>
    <source>
        <strain evidence="4">MV-1</strain>
    </source>
</reference>
<feature type="coiled-coil region" evidence="1">
    <location>
        <begin position="47"/>
        <end position="109"/>
    </location>
</feature>
<keyword evidence="2" id="KW-0472">Membrane</keyword>
<evidence type="ECO:0000256" key="1">
    <source>
        <dbReference type="SAM" id="Coils"/>
    </source>
</evidence>
<dbReference type="RefSeq" id="WP_069957580.1">
    <property type="nucleotide sequence ID" value="NZ_MCGG01000020.1"/>
</dbReference>
<dbReference type="EMBL" id="MCGG01000020">
    <property type="protein sequence ID" value="OEJ67720.1"/>
    <property type="molecule type" value="Genomic_DNA"/>
</dbReference>
<dbReference type="OrthoDB" id="5489581at2"/>
<evidence type="ECO:0000313" key="3">
    <source>
        <dbReference type="EMBL" id="OEJ67720.1"/>
    </source>
</evidence>
<sequence length="315" mass="34283">MKAKRIPLEIFSLSFLDVISCGFGAVVLLVLVSNHADSITSSSTEQAEAALNQVLSAEDQVEALKKQLSAEQDALNAKQILIAQMQQSAQQAESQLSDDKNQNEKLQANLTGLSLVETALKKAAISQRSTLARDEEVGGIPVDSDYVVFIIDTSGSMREIWNRVAAEIENVINIHPKIKGFQILNDNGVHLVSAYQGQWIPDTPARRAGVIKLFKGGWNSASNSSPVEGLETALKLYAKPDQSVSIYVFGDDYTGSSYDPVIDTLVRLNTNKVTGKPLAKVHGVGFMSNYTTNRFSILMREVAKRNGGTFLALPR</sequence>
<keyword evidence="2" id="KW-1133">Transmembrane helix</keyword>
<dbReference type="AlphaFoldDB" id="A0A1E5Q9F8"/>
<dbReference type="STRING" id="28181.BEN30_08280"/>